<accession>A0A5E8HEX4</accession>
<dbReference type="EMBL" id="AOGX02000002">
    <property type="protein sequence ID" value="EOQ90784.1"/>
    <property type="molecule type" value="Genomic_DNA"/>
</dbReference>
<evidence type="ECO:0000313" key="4">
    <source>
        <dbReference type="Proteomes" id="UP000013996"/>
    </source>
</evidence>
<dbReference type="InterPro" id="IPR022274">
    <property type="entry name" value="Peptidase_asp_AF0612"/>
</dbReference>
<dbReference type="STRING" id="1249483.LEP1GSC202_2206"/>
<dbReference type="EMBL" id="AOGX02000042">
    <property type="protein sequence ID" value="EOQ87228.1"/>
    <property type="molecule type" value="Genomic_DNA"/>
</dbReference>
<keyword evidence="2" id="KW-0645">Protease</keyword>
<dbReference type="NCBIfam" id="TIGR03698">
    <property type="entry name" value="clan_AA_DTGF"/>
    <property type="match status" value="1"/>
</dbReference>
<dbReference type="EC" id="3.4.23.-" evidence="2"/>
<dbReference type="EMBL" id="AOGX02000021">
    <property type="protein sequence ID" value="EOQ88536.1"/>
    <property type="molecule type" value="Genomic_DNA"/>
</dbReference>
<proteinExistence type="predicted"/>
<dbReference type="InterPro" id="IPR021109">
    <property type="entry name" value="Peptidase_aspartic_dom_sf"/>
</dbReference>
<dbReference type="OrthoDB" id="664884at2"/>
<name>A0A5E8HEX4_9LEPT</name>
<keyword evidence="2" id="KW-0378">Hydrolase</keyword>
<dbReference type="RefSeq" id="WP_012388198.1">
    <property type="nucleotide sequence ID" value="NZ_AOGX02000002.1"/>
</dbReference>
<dbReference type="GO" id="GO:0008233">
    <property type="term" value="F:peptidase activity"/>
    <property type="evidence" value="ECO:0007669"/>
    <property type="project" value="UniProtKB-KW"/>
</dbReference>
<evidence type="ECO:0000313" key="3">
    <source>
        <dbReference type="EMBL" id="EOQ90784.1"/>
    </source>
</evidence>
<dbReference type="AlphaFoldDB" id="A0A5E8HEX4"/>
<comment type="caution">
    <text evidence="2">The sequence shown here is derived from an EMBL/GenBank/DDBJ whole genome shotgun (WGS) entry which is preliminary data.</text>
</comment>
<dbReference type="Gene3D" id="2.40.70.10">
    <property type="entry name" value="Acid Proteases"/>
    <property type="match status" value="1"/>
</dbReference>
<evidence type="ECO:0000313" key="2">
    <source>
        <dbReference type="EMBL" id="EOQ88536.1"/>
    </source>
</evidence>
<sequence length="126" mass="13787">MGLVYAKLTLSNPILPNQLKIECNALVDSGALHLCIPEHLAIQLNVKTLENREVTLADGKKHLVPYAGPIRIEFENRNAFVGAMIIGDEVLLGAIPMEDMDVIIHPATRTLQVNPESPNIAMAKIK</sequence>
<organism evidence="2 4">
    <name type="scientific">Leptospira yanagawae serovar Saopaulo str. Sao Paulo = ATCC 700523</name>
    <dbReference type="NCBI Taxonomy" id="1249483"/>
    <lineage>
        <taxon>Bacteria</taxon>
        <taxon>Pseudomonadati</taxon>
        <taxon>Spirochaetota</taxon>
        <taxon>Spirochaetia</taxon>
        <taxon>Leptospirales</taxon>
        <taxon>Leptospiraceae</taxon>
        <taxon>Leptospira</taxon>
    </lineage>
</organism>
<gene>
    <name evidence="2" type="ORF">LEP1GSC202_2206</name>
    <name evidence="3" type="ORF">LEP1GSC202_2207</name>
    <name evidence="1" type="ORF">LEP1GSC202_2227</name>
</gene>
<dbReference type="Proteomes" id="UP000013996">
    <property type="component" value="Unassembled WGS sequence"/>
</dbReference>
<dbReference type="GO" id="GO:0006508">
    <property type="term" value="P:proteolysis"/>
    <property type="evidence" value="ECO:0007669"/>
    <property type="project" value="UniProtKB-KW"/>
</dbReference>
<reference evidence="2 4" key="1">
    <citation type="submission" date="2013-04" db="EMBL/GenBank/DDBJ databases">
        <authorList>
            <person name="Harkins D.M."/>
            <person name="Durkin A.S."/>
            <person name="Brinkac L.M."/>
            <person name="Haft D.H."/>
            <person name="Selengut J.D."/>
            <person name="Sanka R."/>
            <person name="DePew J."/>
            <person name="Purushe J."/>
            <person name="Hartskeerl R.A."/>
            <person name="Ahmed A."/>
            <person name="van der Linden H."/>
            <person name="Goris M.G.A."/>
            <person name="Vinetz J.M."/>
            <person name="Sutton G.G."/>
            <person name="Nierman W.C."/>
            <person name="Fouts D.E."/>
        </authorList>
    </citation>
    <scope>NUCLEOTIDE SEQUENCE [LARGE SCALE GENOMIC DNA]</scope>
    <source>
        <strain evidence="2 4">Sao Paulo</strain>
    </source>
</reference>
<evidence type="ECO:0000313" key="1">
    <source>
        <dbReference type="EMBL" id="EOQ87228.1"/>
    </source>
</evidence>
<protein>
    <submittedName>
        <fullName evidence="2">Clan AA aspartic protease, AF_0612 family</fullName>
        <ecNumber evidence="2">3.4.23.-</ecNumber>
    </submittedName>
</protein>